<evidence type="ECO:0000256" key="9">
    <source>
        <dbReference type="ARBA" id="ARBA00023273"/>
    </source>
</evidence>
<keyword evidence="7 12" id="KW-0472">Membrane</keyword>
<feature type="transmembrane region" description="Helical" evidence="12">
    <location>
        <begin position="28"/>
        <end position="51"/>
    </location>
</feature>
<proteinExistence type="predicted"/>
<dbReference type="InterPro" id="IPR026501">
    <property type="entry name" value="Limbin/EVC"/>
</dbReference>
<feature type="compositionally biased region" description="Low complexity" evidence="11">
    <location>
        <begin position="150"/>
        <end position="165"/>
    </location>
</feature>
<feature type="coiled-coil region" evidence="10">
    <location>
        <begin position="868"/>
        <end position="895"/>
    </location>
</feature>
<evidence type="ECO:0000256" key="6">
    <source>
        <dbReference type="ARBA" id="ARBA00022989"/>
    </source>
</evidence>
<reference evidence="13" key="1">
    <citation type="journal article" date="2023" name="Science">
        <title>Genome structures resolve the early diversification of teleost fishes.</title>
        <authorList>
            <person name="Parey E."/>
            <person name="Louis A."/>
            <person name="Montfort J."/>
            <person name="Bouchez O."/>
            <person name="Roques C."/>
            <person name="Iampietro C."/>
            <person name="Lluch J."/>
            <person name="Castinel A."/>
            <person name="Donnadieu C."/>
            <person name="Desvignes T."/>
            <person name="Floi Bucao C."/>
            <person name="Jouanno E."/>
            <person name="Wen M."/>
            <person name="Mejri S."/>
            <person name="Dirks R."/>
            <person name="Jansen H."/>
            <person name="Henkel C."/>
            <person name="Chen W.J."/>
            <person name="Zahm M."/>
            <person name="Cabau C."/>
            <person name="Klopp C."/>
            <person name="Thompson A.W."/>
            <person name="Robinson-Rechavi M."/>
            <person name="Braasch I."/>
            <person name="Lecointre G."/>
            <person name="Bobe J."/>
            <person name="Postlethwait J.H."/>
            <person name="Berthelot C."/>
            <person name="Roest Crollius H."/>
            <person name="Guiguen Y."/>
        </authorList>
    </citation>
    <scope>NUCLEOTIDE SEQUENCE</scope>
    <source>
        <strain evidence="13">NC1722</strain>
    </source>
</reference>
<name>A0AAD7RTW4_9TELE</name>
<dbReference type="GO" id="GO:0007224">
    <property type="term" value="P:smoothened signaling pathway"/>
    <property type="evidence" value="ECO:0007669"/>
    <property type="project" value="InterPro"/>
</dbReference>
<keyword evidence="4" id="KW-0963">Cytoplasm</keyword>
<evidence type="ECO:0000256" key="12">
    <source>
        <dbReference type="SAM" id="Phobius"/>
    </source>
</evidence>
<comment type="caution">
    <text evidence="13">The sequence shown here is derived from an EMBL/GenBank/DDBJ whole genome shotgun (WGS) entry which is preliminary data.</text>
</comment>
<dbReference type="GO" id="GO:0060170">
    <property type="term" value="C:ciliary membrane"/>
    <property type="evidence" value="ECO:0007669"/>
    <property type="project" value="TreeGrafter"/>
</dbReference>
<keyword evidence="5 12" id="KW-0812">Transmembrane</keyword>
<keyword evidence="6 12" id="KW-1133">Transmembrane helix</keyword>
<protein>
    <recommendedName>
        <fullName evidence="15">Ellis-van Creveld syndrome protein</fullName>
    </recommendedName>
</protein>
<evidence type="ECO:0000256" key="8">
    <source>
        <dbReference type="ARBA" id="ARBA00023212"/>
    </source>
</evidence>
<organism evidence="13 14">
    <name type="scientific">Aldrovandia affinis</name>
    <dbReference type="NCBI Taxonomy" id="143900"/>
    <lineage>
        <taxon>Eukaryota</taxon>
        <taxon>Metazoa</taxon>
        <taxon>Chordata</taxon>
        <taxon>Craniata</taxon>
        <taxon>Vertebrata</taxon>
        <taxon>Euteleostomi</taxon>
        <taxon>Actinopterygii</taxon>
        <taxon>Neopterygii</taxon>
        <taxon>Teleostei</taxon>
        <taxon>Notacanthiformes</taxon>
        <taxon>Halosauridae</taxon>
        <taxon>Aldrovandia</taxon>
    </lineage>
</organism>
<evidence type="ECO:0000256" key="10">
    <source>
        <dbReference type="SAM" id="Coils"/>
    </source>
</evidence>
<evidence type="ECO:0000256" key="2">
    <source>
        <dbReference type="ARBA" id="ARBA00004162"/>
    </source>
</evidence>
<keyword evidence="8" id="KW-0206">Cytoskeleton</keyword>
<gene>
    <name evidence="13" type="ORF">AAFF_G00108170</name>
</gene>
<evidence type="ECO:0000256" key="1">
    <source>
        <dbReference type="ARBA" id="ARBA00004120"/>
    </source>
</evidence>
<evidence type="ECO:0000256" key="11">
    <source>
        <dbReference type="SAM" id="MobiDB-lite"/>
    </source>
</evidence>
<evidence type="ECO:0000256" key="3">
    <source>
        <dbReference type="ARBA" id="ARBA00022475"/>
    </source>
</evidence>
<feature type="compositionally biased region" description="Basic and acidic residues" evidence="11">
    <location>
        <begin position="927"/>
        <end position="939"/>
    </location>
</feature>
<evidence type="ECO:0000313" key="14">
    <source>
        <dbReference type="Proteomes" id="UP001221898"/>
    </source>
</evidence>
<feature type="compositionally biased region" description="Polar residues" evidence="11">
    <location>
        <begin position="940"/>
        <end position="949"/>
    </location>
</feature>
<evidence type="ECO:0000313" key="13">
    <source>
        <dbReference type="EMBL" id="KAJ8390248.1"/>
    </source>
</evidence>
<keyword evidence="9" id="KW-0966">Cell projection</keyword>
<evidence type="ECO:0000256" key="4">
    <source>
        <dbReference type="ARBA" id="ARBA00022490"/>
    </source>
</evidence>
<evidence type="ECO:0008006" key="15">
    <source>
        <dbReference type="Google" id="ProtNLM"/>
    </source>
</evidence>
<dbReference type="EMBL" id="JAINUG010000171">
    <property type="protein sequence ID" value="KAJ8390248.1"/>
    <property type="molecule type" value="Genomic_DNA"/>
</dbReference>
<feature type="compositionally biased region" description="Basic residues" evidence="11">
    <location>
        <begin position="966"/>
        <end position="975"/>
    </location>
</feature>
<dbReference type="PANTHER" id="PTHR16795">
    <property type="entry name" value="LIMBIN/ELLIS-VAN CREVELD PROTEIN"/>
    <property type="match status" value="1"/>
</dbReference>
<feature type="region of interest" description="Disordered" evidence="11">
    <location>
        <begin position="911"/>
        <end position="975"/>
    </location>
</feature>
<keyword evidence="10" id="KW-0175">Coiled coil</keyword>
<sequence>MPDVESFSECSSDVVIEFAESIQLFPGLLAVAIVFGVFFGIVAAALLYVFFLKPALLTRKFQGYDTRKLFETDDLDKEDNQSDSVSVGKKAGQSVALNERERKPLPINSDVAAFALKAKVVYPINQRYRPLADGASNPSLHENSRLAMLPSPESASSSSLDSLSQDNDEDSSQFVTSSPIPNTFQNERFIRVSRFPETLTCAGFEGRISLYCLGLQGFQQLCSELQEEKHVFFHQILRNLFDECFRKEKIDSAFYSNILLMQERELQDLKKELSVKLFNAERKEDPNSIYSTLEEIERAGKDRLEHGLQMVMGFSRQVERLCQHLHSRPSALSRGAVEETARTLIHGLLQVEHRLAEFQIADMRGAQEKLLWWEELRGWLQCRAALLKQEAACRLRLVAKALEQLTSDGQLSFSHMERMLSELQAAMREELQHCGEECARQTKELVGEVYRKADAKRKKLTKSQAKERGRALDGAQQLRDPLEFVKVYQELLEKQRKQSSDLEEQQEWGVTEAVCELWKKVHSSWSEKLAERVKDLFLTALPGQTQLPAELCDQLRQEADRDLSGQLQREETVAKHNLQGLQEQLDLDRQMWVEEEALVTASLWHLCEQQLKILRGMSVKQKDLQESGAERLMEEKHRLLLAAVQRQFMARHFTLRTLKEMRLSRLKMQSLSDSRTVELEDCSKTQHALSLTPRAVHKDCGTSEAERRLGPETQLIGQGFQQEFLSELDTGAELLQEHAQLLVGHALAHSIRQQCDAQPTTQPRPQDGRKLHLTEAASESVYVTRSSVSALIQNYYTQIQSITKAQPQDQSTGVEGNRARGRSLLNTALQKELANWERKPTSSEFRQRVEIQKKKILAQYDVDVEAAYELLRKRKSDLHRTRENLQVQLQEGEEAFMTGLAALARVPLANRESTHTNSHTAGEDGQGEWKRTGVSKESDSPTQSPANLRQRSEQGYVVDFLEDAGKRKKRKEIQD</sequence>
<dbReference type="GO" id="GO:0098797">
    <property type="term" value="C:plasma membrane protein complex"/>
    <property type="evidence" value="ECO:0007669"/>
    <property type="project" value="TreeGrafter"/>
</dbReference>
<evidence type="ECO:0000256" key="7">
    <source>
        <dbReference type="ARBA" id="ARBA00023136"/>
    </source>
</evidence>
<dbReference type="PANTHER" id="PTHR16795:SF13">
    <property type="entry name" value="EVC COMPLEX MEMBER EVC"/>
    <property type="match status" value="1"/>
</dbReference>
<dbReference type="AlphaFoldDB" id="A0AAD7RTW4"/>
<evidence type="ECO:0000256" key="5">
    <source>
        <dbReference type="ARBA" id="ARBA00022692"/>
    </source>
</evidence>
<feature type="region of interest" description="Disordered" evidence="11">
    <location>
        <begin position="150"/>
        <end position="180"/>
    </location>
</feature>
<accession>A0AAD7RTW4</accession>
<keyword evidence="14" id="KW-1185">Reference proteome</keyword>
<dbReference type="Proteomes" id="UP001221898">
    <property type="component" value="Unassembled WGS sequence"/>
</dbReference>
<comment type="subcellular location">
    <subcellularLocation>
        <location evidence="2">Cell membrane</location>
        <topology evidence="2">Single-pass membrane protein</topology>
    </subcellularLocation>
    <subcellularLocation>
        <location evidence="1">Cytoplasm</location>
        <location evidence="1">Cytoskeleton</location>
        <location evidence="1">Cilium basal body</location>
    </subcellularLocation>
</comment>
<keyword evidence="3" id="KW-1003">Cell membrane</keyword>